<dbReference type="SUPFAM" id="SSF54373">
    <property type="entry name" value="FAD-linked reductases, C-terminal domain"/>
    <property type="match status" value="1"/>
</dbReference>
<name>A0ABS9AAU2_9GAMM</name>
<dbReference type="InterPro" id="IPR002937">
    <property type="entry name" value="Amino_oxidase"/>
</dbReference>
<dbReference type="InterPro" id="IPR001613">
    <property type="entry name" value="Flavin_amine_oxidase"/>
</dbReference>
<reference evidence="5 6" key="1">
    <citation type="journal article" date="2021" name="Front. Microbiol.">
        <title>Aerobic Denitrification and Heterotrophic Sulfur Oxidation in the Genus Halomonas Revealed by Six Novel Species Characterizations and Genome-Based Analysis.</title>
        <authorList>
            <person name="Wang L."/>
            <person name="Shao Z."/>
        </authorList>
    </citation>
    <scope>NUCLEOTIDE SEQUENCE [LARGE SCALE GENOMIC DNA]</scope>
    <source>
        <strain evidence="5 6">MCCC 1A11036</strain>
    </source>
</reference>
<sequence length="434" mass="46220">MKIERPGSAIDADVVVVGAGLAGLSVASKLAACGRRCILVEAQARAGGRILSVTGPRGSYLEAGAGFFNADMANIIELVQRAGLKTQRGVLDGAQTVLVDLHQPKLREANLSSLLDWESLLEHRISKGMSLHELLDRALSGAEDVRTVQSMMTELMSQEPTRLSAAATLELTRHIPSDRSDMELRADGPLGQVIQYLASHLTEPPRFNWPVQRISIEGDVVVVANNARSLRARTVVLAVPPTAARRIVLPDSVARLAHSALNSFIAGAIVKINATVASPGASAPESAAGRHVVCLDPPGLVAIETALFRDNERSFIIFAGGQIARDLSRLGETEQTAFTRKLLRVAYALSDTDLLEVMTTAWIDDPWTGGGYNAYIGRGREVNAAAQLRTIDGPVIFACSEIADHFPGYMEGAIHAGHQAADAVLATLDGHVGK</sequence>
<keyword evidence="3" id="KW-0560">Oxidoreductase</keyword>
<evidence type="ECO:0000313" key="6">
    <source>
        <dbReference type="Proteomes" id="UP001320122"/>
    </source>
</evidence>
<gene>
    <name evidence="5" type="ORF">HOP51_01170</name>
</gene>
<evidence type="ECO:0000259" key="4">
    <source>
        <dbReference type="Pfam" id="PF01593"/>
    </source>
</evidence>
<accession>A0ABS9AAU2</accession>
<organism evidence="5 6">
    <name type="scientific">Billgrantia zhangzhouensis</name>
    <dbReference type="NCBI Taxonomy" id="2733481"/>
    <lineage>
        <taxon>Bacteria</taxon>
        <taxon>Pseudomonadati</taxon>
        <taxon>Pseudomonadota</taxon>
        <taxon>Gammaproteobacteria</taxon>
        <taxon>Oceanospirillales</taxon>
        <taxon>Halomonadaceae</taxon>
        <taxon>Billgrantia</taxon>
    </lineage>
</organism>
<comment type="similarity">
    <text evidence="2">Belongs to the flavin monoamine oxidase family.</text>
</comment>
<dbReference type="SUPFAM" id="SSF51905">
    <property type="entry name" value="FAD/NAD(P)-binding domain"/>
    <property type="match status" value="1"/>
</dbReference>
<dbReference type="PANTHER" id="PTHR43563">
    <property type="entry name" value="AMINE OXIDASE"/>
    <property type="match status" value="1"/>
</dbReference>
<feature type="domain" description="Amine oxidase" evidence="4">
    <location>
        <begin position="21"/>
        <end position="425"/>
    </location>
</feature>
<comment type="caution">
    <text evidence="5">The sequence shown here is derived from an EMBL/GenBank/DDBJ whole genome shotgun (WGS) entry which is preliminary data.</text>
</comment>
<evidence type="ECO:0000256" key="1">
    <source>
        <dbReference type="ARBA" id="ARBA00001974"/>
    </source>
</evidence>
<dbReference type="RefSeq" id="WP_234272110.1">
    <property type="nucleotide sequence ID" value="NZ_JABFTT010000001.1"/>
</dbReference>
<dbReference type="InterPro" id="IPR036188">
    <property type="entry name" value="FAD/NAD-bd_sf"/>
</dbReference>
<dbReference type="PANTHER" id="PTHR43563:SF1">
    <property type="entry name" value="AMINE OXIDASE [FLAVIN-CONTAINING] B"/>
    <property type="match status" value="1"/>
</dbReference>
<dbReference type="PRINTS" id="PR00757">
    <property type="entry name" value="AMINEOXDASEF"/>
</dbReference>
<evidence type="ECO:0000256" key="3">
    <source>
        <dbReference type="ARBA" id="ARBA00023002"/>
    </source>
</evidence>
<dbReference type="Gene3D" id="3.50.50.60">
    <property type="entry name" value="FAD/NAD(P)-binding domain"/>
    <property type="match status" value="1"/>
</dbReference>
<dbReference type="EMBL" id="JABFTT010000001">
    <property type="protein sequence ID" value="MCE8018731.1"/>
    <property type="molecule type" value="Genomic_DNA"/>
</dbReference>
<dbReference type="Proteomes" id="UP001320122">
    <property type="component" value="Unassembled WGS sequence"/>
</dbReference>
<dbReference type="Pfam" id="PF01593">
    <property type="entry name" value="Amino_oxidase"/>
    <property type="match status" value="1"/>
</dbReference>
<keyword evidence="6" id="KW-1185">Reference proteome</keyword>
<dbReference type="InterPro" id="IPR050703">
    <property type="entry name" value="Flavin_MAO"/>
</dbReference>
<protein>
    <submittedName>
        <fullName evidence="5">FAD-dependent oxidoreductase</fullName>
    </submittedName>
</protein>
<evidence type="ECO:0000313" key="5">
    <source>
        <dbReference type="EMBL" id="MCE8018731.1"/>
    </source>
</evidence>
<evidence type="ECO:0000256" key="2">
    <source>
        <dbReference type="ARBA" id="ARBA00005995"/>
    </source>
</evidence>
<comment type="cofactor">
    <cofactor evidence="1">
        <name>FAD</name>
        <dbReference type="ChEBI" id="CHEBI:57692"/>
    </cofactor>
</comment>
<proteinExistence type="inferred from homology"/>